<keyword evidence="2" id="KW-1185">Reference proteome</keyword>
<evidence type="ECO:0000313" key="2">
    <source>
        <dbReference type="Proteomes" id="UP001208570"/>
    </source>
</evidence>
<gene>
    <name evidence="1" type="ORF">LSH36_288g03013</name>
</gene>
<name>A0AAD9N353_9ANNE</name>
<organism evidence="1 2">
    <name type="scientific">Paralvinella palmiformis</name>
    <dbReference type="NCBI Taxonomy" id="53620"/>
    <lineage>
        <taxon>Eukaryota</taxon>
        <taxon>Metazoa</taxon>
        <taxon>Spiralia</taxon>
        <taxon>Lophotrochozoa</taxon>
        <taxon>Annelida</taxon>
        <taxon>Polychaeta</taxon>
        <taxon>Sedentaria</taxon>
        <taxon>Canalipalpata</taxon>
        <taxon>Terebellida</taxon>
        <taxon>Terebelliformia</taxon>
        <taxon>Alvinellidae</taxon>
        <taxon>Paralvinella</taxon>
    </lineage>
</organism>
<dbReference type="EMBL" id="JAODUP010000288">
    <property type="protein sequence ID" value="KAK2153728.1"/>
    <property type="molecule type" value="Genomic_DNA"/>
</dbReference>
<evidence type="ECO:0000313" key="1">
    <source>
        <dbReference type="EMBL" id="KAK2153728.1"/>
    </source>
</evidence>
<dbReference type="Proteomes" id="UP001208570">
    <property type="component" value="Unassembled WGS sequence"/>
</dbReference>
<protein>
    <submittedName>
        <fullName evidence="1">Uncharacterized protein</fullName>
    </submittedName>
</protein>
<dbReference type="AlphaFoldDB" id="A0AAD9N353"/>
<comment type="caution">
    <text evidence="1">The sequence shown here is derived from an EMBL/GenBank/DDBJ whole genome shotgun (WGS) entry which is preliminary data.</text>
</comment>
<accession>A0AAD9N353</accession>
<sequence length="131" mass="14794">MQCGDKSYFLSTVENSTNKKTAAYCTSISQDTINEAVRVYEYNTTSVVPDNEKMQDVRNNLNETDPTLIVYGCSSHWLNLLGQDVAPSQLIIQVVKVNKYFRNHYVLGALLNEISGSVKPQLPAEMRWNSQ</sequence>
<proteinExistence type="predicted"/>
<reference evidence="1" key="1">
    <citation type="journal article" date="2023" name="Mol. Biol. Evol.">
        <title>Third-Generation Sequencing Reveals the Adaptive Role of the Epigenome in Three Deep-Sea Polychaetes.</title>
        <authorList>
            <person name="Perez M."/>
            <person name="Aroh O."/>
            <person name="Sun Y."/>
            <person name="Lan Y."/>
            <person name="Juniper S.K."/>
            <person name="Young C.R."/>
            <person name="Angers B."/>
            <person name="Qian P.Y."/>
        </authorList>
    </citation>
    <scope>NUCLEOTIDE SEQUENCE</scope>
    <source>
        <strain evidence="1">P08H-3</strain>
    </source>
</reference>